<organism evidence="16 17">
    <name type="scientific">Algibacter pectinivorans</name>
    <dbReference type="NCBI Taxonomy" id="870482"/>
    <lineage>
        <taxon>Bacteria</taxon>
        <taxon>Pseudomonadati</taxon>
        <taxon>Bacteroidota</taxon>
        <taxon>Flavobacteriia</taxon>
        <taxon>Flavobacteriales</taxon>
        <taxon>Flavobacteriaceae</taxon>
        <taxon>Algibacter</taxon>
    </lineage>
</organism>
<dbReference type="PROSITE" id="PS50113">
    <property type="entry name" value="PAC"/>
    <property type="match status" value="1"/>
</dbReference>
<feature type="domain" description="Histidine kinase" evidence="13">
    <location>
        <begin position="667"/>
        <end position="885"/>
    </location>
</feature>
<keyword evidence="7" id="KW-0418">Kinase</keyword>
<name>A0A1I1MQN1_9FLAO</name>
<dbReference type="Gene3D" id="3.30.565.10">
    <property type="entry name" value="Histidine kinase-like ATPase, C-terminal domain"/>
    <property type="match status" value="1"/>
</dbReference>
<keyword evidence="4" id="KW-0597">Phosphoprotein</keyword>
<dbReference type="EMBL" id="FOMI01000001">
    <property type="protein sequence ID" value="SFC84893.1"/>
    <property type="molecule type" value="Genomic_DNA"/>
</dbReference>
<feature type="transmembrane region" description="Helical" evidence="12">
    <location>
        <begin position="34"/>
        <end position="53"/>
    </location>
</feature>
<dbReference type="InterPro" id="IPR000014">
    <property type="entry name" value="PAS"/>
</dbReference>
<feature type="transmembrane region" description="Helical" evidence="12">
    <location>
        <begin position="165"/>
        <end position="185"/>
    </location>
</feature>
<dbReference type="InterPro" id="IPR003594">
    <property type="entry name" value="HATPase_dom"/>
</dbReference>
<keyword evidence="6" id="KW-0547">Nucleotide-binding</keyword>
<keyword evidence="5" id="KW-0808">Transferase</keyword>
<keyword evidence="12" id="KW-0812">Transmembrane</keyword>
<dbReference type="InterPro" id="IPR013656">
    <property type="entry name" value="PAS_4"/>
</dbReference>
<dbReference type="InterPro" id="IPR036890">
    <property type="entry name" value="HATPase_C_sf"/>
</dbReference>
<gene>
    <name evidence="16" type="ORF">SAMN04487987_101272</name>
</gene>
<reference evidence="17" key="1">
    <citation type="submission" date="2016-10" db="EMBL/GenBank/DDBJ databases">
        <authorList>
            <person name="Varghese N."/>
            <person name="Submissions S."/>
        </authorList>
    </citation>
    <scope>NUCLEOTIDE SEQUENCE [LARGE SCALE GENOMIC DNA]</scope>
    <source>
        <strain evidence="17">DSM 25730</strain>
    </source>
</reference>
<feature type="transmembrane region" description="Helical" evidence="12">
    <location>
        <begin position="6"/>
        <end position="22"/>
    </location>
</feature>
<evidence type="ECO:0000256" key="3">
    <source>
        <dbReference type="ARBA" id="ARBA00012438"/>
    </source>
</evidence>
<dbReference type="STRING" id="870482.SAMN04487987_101272"/>
<dbReference type="PROSITE" id="PS50112">
    <property type="entry name" value="PAS"/>
    <property type="match status" value="2"/>
</dbReference>
<evidence type="ECO:0000259" key="14">
    <source>
        <dbReference type="PROSITE" id="PS50112"/>
    </source>
</evidence>
<dbReference type="Pfam" id="PF13426">
    <property type="entry name" value="PAS_9"/>
    <property type="match status" value="1"/>
</dbReference>
<dbReference type="SMART" id="SM00091">
    <property type="entry name" value="PAS"/>
    <property type="match status" value="3"/>
</dbReference>
<dbReference type="SUPFAM" id="SSF55874">
    <property type="entry name" value="ATPase domain of HSP90 chaperone/DNA topoisomerase II/histidine kinase"/>
    <property type="match status" value="1"/>
</dbReference>
<dbReference type="PANTHER" id="PTHR43047:SF72">
    <property type="entry name" value="OSMOSENSING HISTIDINE PROTEIN KINASE SLN1"/>
    <property type="match status" value="1"/>
</dbReference>
<evidence type="ECO:0000256" key="2">
    <source>
        <dbReference type="ARBA" id="ARBA00004370"/>
    </source>
</evidence>
<dbReference type="InterPro" id="IPR005467">
    <property type="entry name" value="His_kinase_dom"/>
</dbReference>
<dbReference type="InterPro" id="IPR036097">
    <property type="entry name" value="HisK_dim/P_sf"/>
</dbReference>
<keyword evidence="12" id="KW-1133">Transmembrane helix</keyword>
<keyword evidence="9" id="KW-0902">Two-component regulatory system</keyword>
<dbReference type="Pfam" id="PF08448">
    <property type="entry name" value="PAS_4"/>
    <property type="match status" value="1"/>
</dbReference>
<evidence type="ECO:0000256" key="12">
    <source>
        <dbReference type="SAM" id="Phobius"/>
    </source>
</evidence>
<dbReference type="NCBIfam" id="TIGR00229">
    <property type="entry name" value="sensory_box"/>
    <property type="match status" value="2"/>
</dbReference>
<dbReference type="GO" id="GO:0000155">
    <property type="term" value="F:phosphorelay sensor kinase activity"/>
    <property type="evidence" value="ECO:0007669"/>
    <property type="project" value="InterPro"/>
</dbReference>
<feature type="domain" description="PAS" evidence="14">
    <location>
        <begin position="384"/>
        <end position="454"/>
    </location>
</feature>
<dbReference type="FunFam" id="3.30.565.10:FF:000010">
    <property type="entry name" value="Sensor histidine kinase RcsC"/>
    <property type="match status" value="1"/>
</dbReference>
<dbReference type="InterPro" id="IPR004358">
    <property type="entry name" value="Sig_transdc_His_kin-like_C"/>
</dbReference>
<dbReference type="AlphaFoldDB" id="A0A1I1MQN1"/>
<evidence type="ECO:0000256" key="6">
    <source>
        <dbReference type="ARBA" id="ARBA00022741"/>
    </source>
</evidence>
<accession>A0A1I1MQN1</accession>
<keyword evidence="11" id="KW-0131">Cell cycle</keyword>
<dbReference type="InterPro" id="IPR035965">
    <property type="entry name" value="PAS-like_dom_sf"/>
</dbReference>
<evidence type="ECO:0000313" key="16">
    <source>
        <dbReference type="EMBL" id="SFC84893.1"/>
    </source>
</evidence>
<dbReference type="Gene3D" id="1.10.287.130">
    <property type="match status" value="1"/>
</dbReference>
<evidence type="ECO:0000256" key="1">
    <source>
        <dbReference type="ARBA" id="ARBA00000085"/>
    </source>
</evidence>
<feature type="transmembrane region" description="Helical" evidence="12">
    <location>
        <begin position="59"/>
        <end position="81"/>
    </location>
</feature>
<feature type="transmembrane region" description="Helical" evidence="12">
    <location>
        <begin position="90"/>
        <end position="110"/>
    </location>
</feature>
<dbReference type="GO" id="GO:0009927">
    <property type="term" value="F:histidine phosphotransfer kinase activity"/>
    <property type="evidence" value="ECO:0007669"/>
    <property type="project" value="TreeGrafter"/>
</dbReference>
<dbReference type="SUPFAM" id="SSF47384">
    <property type="entry name" value="Homodimeric domain of signal transducing histidine kinase"/>
    <property type="match status" value="1"/>
</dbReference>
<dbReference type="Pfam" id="PF20973">
    <property type="entry name" value="VUPS"/>
    <property type="match status" value="1"/>
</dbReference>
<dbReference type="InterPro" id="IPR003661">
    <property type="entry name" value="HisK_dim/P_dom"/>
</dbReference>
<evidence type="ECO:0000256" key="11">
    <source>
        <dbReference type="ARBA" id="ARBA00023306"/>
    </source>
</evidence>
<keyword evidence="17" id="KW-1185">Reference proteome</keyword>
<feature type="domain" description="PAS" evidence="14">
    <location>
        <begin position="267"/>
        <end position="318"/>
    </location>
</feature>
<dbReference type="EC" id="2.7.13.3" evidence="3"/>
<dbReference type="Proteomes" id="UP000199439">
    <property type="component" value="Unassembled WGS sequence"/>
</dbReference>
<evidence type="ECO:0000256" key="9">
    <source>
        <dbReference type="ARBA" id="ARBA00023012"/>
    </source>
</evidence>
<dbReference type="CDD" id="cd00130">
    <property type="entry name" value="PAS"/>
    <property type="match status" value="2"/>
</dbReference>
<dbReference type="CDD" id="cd16922">
    <property type="entry name" value="HATPase_EvgS-ArcB-TorS-like"/>
    <property type="match status" value="1"/>
</dbReference>
<dbReference type="Pfam" id="PF00512">
    <property type="entry name" value="HisKA"/>
    <property type="match status" value="1"/>
</dbReference>
<comment type="catalytic activity">
    <reaction evidence="1">
        <text>ATP + protein L-histidine = ADP + protein N-phospho-L-histidine.</text>
        <dbReference type="EC" id="2.7.13.3"/>
    </reaction>
</comment>
<dbReference type="InterPro" id="IPR048533">
    <property type="entry name" value="VUPS"/>
</dbReference>
<dbReference type="GO" id="GO:0005524">
    <property type="term" value="F:ATP binding"/>
    <property type="evidence" value="ECO:0007669"/>
    <property type="project" value="UniProtKB-KW"/>
</dbReference>
<feature type="transmembrane region" description="Helical" evidence="12">
    <location>
        <begin position="136"/>
        <end position="158"/>
    </location>
</feature>
<dbReference type="Gene3D" id="3.30.450.20">
    <property type="entry name" value="PAS domain"/>
    <property type="match status" value="3"/>
</dbReference>
<feature type="domain" description="PAC" evidence="15">
    <location>
        <begin position="578"/>
        <end position="631"/>
    </location>
</feature>
<dbReference type="SMART" id="SM00388">
    <property type="entry name" value="HisKA"/>
    <property type="match status" value="1"/>
</dbReference>
<evidence type="ECO:0000256" key="8">
    <source>
        <dbReference type="ARBA" id="ARBA00022840"/>
    </source>
</evidence>
<dbReference type="CDD" id="cd00082">
    <property type="entry name" value="HisKA"/>
    <property type="match status" value="1"/>
</dbReference>
<keyword evidence="8" id="KW-0067">ATP-binding</keyword>
<dbReference type="PANTHER" id="PTHR43047">
    <property type="entry name" value="TWO-COMPONENT HISTIDINE PROTEIN KINASE"/>
    <property type="match status" value="1"/>
</dbReference>
<dbReference type="Pfam" id="PF00989">
    <property type="entry name" value="PAS"/>
    <property type="match status" value="1"/>
</dbReference>
<keyword evidence="10 12" id="KW-0472">Membrane</keyword>
<evidence type="ECO:0000256" key="5">
    <source>
        <dbReference type="ARBA" id="ARBA00022679"/>
    </source>
</evidence>
<dbReference type="OrthoDB" id="5401121at2"/>
<comment type="subcellular location">
    <subcellularLocation>
        <location evidence="2">Membrane</location>
    </subcellularLocation>
</comment>
<dbReference type="PROSITE" id="PS50109">
    <property type="entry name" value="HIS_KIN"/>
    <property type="match status" value="1"/>
</dbReference>
<dbReference type="PRINTS" id="PR00344">
    <property type="entry name" value="BCTRLSENSOR"/>
</dbReference>
<dbReference type="SMART" id="SM00387">
    <property type="entry name" value="HATPase_c"/>
    <property type="match status" value="1"/>
</dbReference>
<sequence>MNIFVTILVEFFLISSSVLLLFKLRSRIGLAPLYLLLGAVQYLQADAGTSFSLNLFEGYVIYPGSIILFSLLLFSVLLIYIKEGVASTRALIFGIIVSNIIMAFVFQITYVQQLLGSQINNGSVNPNSVFIIDFKYFSRGTTIMFLDFILLIILYQFLISRFKKLPYFFTLFSALFLILMFDAIVYNLAMHYGTVLFKPSLVCHLIGKAISAVVFSILLYTYLEFIDKEAGKASFIAHQERDIFEIINYRKKYKDLILEKQKVEQELSSQLEVTLNSISDGFISINTNWCYTYVNKKAGELLSRNPSDLLGKHIWTEFPGGDGLPFYKAYNKAVETQQAQIFQDYYEPLDKWFESKVYPSQEGITVYFTDITERKKSEELLEESERNLDNIINNIGDPLFVKDEQSRMLIVNDAFCKMFNVSRNEVLGKTMAEDLTPSESESFLSIDRKVVESGEENITEESFTINGREKQVISTKKTRYIDGNGKKFLIGTIRDITASKIAEENNKMLLTLVETSDEFIGLATLQGVPIYLNKMGRQMVQLGANEALPRHITDFYPEHLHDAIKNEHMVSVYKTDKWKGESEFVNFKTGKLIPIEMSGFIIKDRNSKPIALGIVASNITVRKKAEAELNRHKNNLEELVASRTSELEKEKIKAQSADLMKSAFLATMSHELRTPMNSIIGFTGILLKQIAGPLNPEQIKQLKMVKNSGEHLLGLINDVLDISKIEAGKLNVSFSPFDYLNILESTIEFVSPQVSAKGLKIITEITEMEITLVSDQGRVEQILLNLFSNAIKFSEKGTIEIKVDVIGDHVVTQVIDQGVGIGEKDVLKLFIPFTQLKDDLSRNHEGTGLGLSISKSLIEMLGGTIQVQSEIGKGSNFTFKLPLNNRDAE</sequence>
<dbReference type="GO" id="GO:0006355">
    <property type="term" value="P:regulation of DNA-templated transcription"/>
    <property type="evidence" value="ECO:0007669"/>
    <property type="project" value="InterPro"/>
</dbReference>
<evidence type="ECO:0000256" key="4">
    <source>
        <dbReference type="ARBA" id="ARBA00022553"/>
    </source>
</evidence>
<evidence type="ECO:0000259" key="15">
    <source>
        <dbReference type="PROSITE" id="PS50113"/>
    </source>
</evidence>
<dbReference type="InterPro" id="IPR013767">
    <property type="entry name" value="PAS_fold"/>
</dbReference>
<evidence type="ECO:0000256" key="10">
    <source>
        <dbReference type="ARBA" id="ARBA00023136"/>
    </source>
</evidence>
<dbReference type="FunFam" id="1.10.287.130:FF:000038">
    <property type="entry name" value="Sensory transduction histidine kinase"/>
    <property type="match status" value="1"/>
</dbReference>
<dbReference type="Pfam" id="PF02518">
    <property type="entry name" value="HATPase_c"/>
    <property type="match status" value="1"/>
</dbReference>
<dbReference type="GO" id="GO:0005886">
    <property type="term" value="C:plasma membrane"/>
    <property type="evidence" value="ECO:0007669"/>
    <property type="project" value="TreeGrafter"/>
</dbReference>
<proteinExistence type="predicted"/>
<dbReference type="RefSeq" id="WP_092848078.1">
    <property type="nucleotide sequence ID" value="NZ_FOMI01000001.1"/>
</dbReference>
<evidence type="ECO:0000256" key="7">
    <source>
        <dbReference type="ARBA" id="ARBA00022777"/>
    </source>
</evidence>
<evidence type="ECO:0000259" key="13">
    <source>
        <dbReference type="PROSITE" id="PS50109"/>
    </source>
</evidence>
<protein>
    <recommendedName>
        <fullName evidence="3">histidine kinase</fullName>
        <ecNumber evidence="3">2.7.13.3</ecNumber>
    </recommendedName>
</protein>
<dbReference type="SUPFAM" id="SSF55785">
    <property type="entry name" value="PYP-like sensor domain (PAS domain)"/>
    <property type="match status" value="3"/>
</dbReference>
<dbReference type="InterPro" id="IPR000700">
    <property type="entry name" value="PAS-assoc_C"/>
</dbReference>
<evidence type="ECO:0000313" key="17">
    <source>
        <dbReference type="Proteomes" id="UP000199439"/>
    </source>
</evidence>